<comment type="caution">
    <text evidence="2">The sequence shown here is derived from an EMBL/GenBank/DDBJ whole genome shotgun (WGS) entry which is preliminary data.</text>
</comment>
<dbReference type="Proteomes" id="UP001237448">
    <property type="component" value="Unassembled WGS sequence"/>
</dbReference>
<gene>
    <name evidence="2" type="ORF">J3R73_002640</name>
</gene>
<name>A0ABU0FE07_9HYPH</name>
<evidence type="ECO:0000256" key="1">
    <source>
        <dbReference type="ARBA" id="ARBA00005260"/>
    </source>
</evidence>
<dbReference type="Pfam" id="PF02583">
    <property type="entry name" value="Trns_repr_metal"/>
    <property type="match status" value="1"/>
</dbReference>
<keyword evidence="3" id="KW-1185">Reference proteome</keyword>
<evidence type="ECO:0000313" key="3">
    <source>
        <dbReference type="Proteomes" id="UP001237448"/>
    </source>
</evidence>
<evidence type="ECO:0000313" key="2">
    <source>
        <dbReference type="EMBL" id="MDQ0392848.1"/>
    </source>
</evidence>
<dbReference type="InterPro" id="IPR003735">
    <property type="entry name" value="Metal_Tscrpt_repr"/>
</dbReference>
<dbReference type="GO" id="GO:0003677">
    <property type="term" value="F:DNA binding"/>
    <property type="evidence" value="ECO:0007669"/>
    <property type="project" value="UniProtKB-KW"/>
</dbReference>
<organism evidence="2 3">
    <name type="scientific">Labrys monachus</name>
    <dbReference type="NCBI Taxonomy" id="217067"/>
    <lineage>
        <taxon>Bacteria</taxon>
        <taxon>Pseudomonadati</taxon>
        <taxon>Pseudomonadota</taxon>
        <taxon>Alphaproteobacteria</taxon>
        <taxon>Hyphomicrobiales</taxon>
        <taxon>Xanthobacteraceae</taxon>
        <taxon>Labrys</taxon>
    </lineage>
</organism>
<dbReference type="PANTHER" id="PTHR33677">
    <property type="entry name" value="TRANSCRIPTIONAL REPRESSOR FRMR-RELATED"/>
    <property type="match status" value="1"/>
</dbReference>
<dbReference type="Gene3D" id="1.20.58.1000">
    <property type="entry name" value="Metal-sensitive repressor, helix protomer"/>
    <property type="match status" value="1"/>
</dbReference>
<proteinExistence type="inferred from homology"/>
<comment type="similarity">
    <text evidence="1">Belongs to the FrmR/RcnR family.</text>
</comment>
<sequence length="91" mass="10176">MTHTIHEKQKLLARIRRIRGQVDAIERALENEIGCDPVMHLLAGVRGSVAGMMAEVIEDHVRDHIMNPDQAGAASREAAEHLIDVIRSYLK</sequence>
<dbReference type="PANTHER" id="PTHR33677:SF5">
    <property type="entry name" value="TRANSCRIPTIONAL REPRESSOR FRMR"/>
    <property type="match status" value="1"/>
</dbReference>
<accession>A0ABU0FE07</accession>
<dbReference type="EMBL" id="JAUSVK010000001">
    <property type="protein sequence ID" value="MDQ0392848.1"/>
    <property type="molecule type" value="Genomic_DNA"/>
</dbReference>
<dbReference type="CDD" id="cd10153">
    <property type="entry name" value="RcnR-FrmR-like_DUF156"/>
    <property type="match status" value="1"/>
</dbReference>
<keyword evidence="2" id="KW-0238">DNA-binding</keyword>
<dbReference type="RefSeq" id="WP_307427393.1">
    <property type="nucleotide sequence ID" value="NZ_JAUSVK010000001.1"/>
</dbReference>
<protein>
    <submittedName>
        <fullName evidence="2">DNA-binding FrmR family transcriptional regulator</fullName>
    </submittedName>
</protein>
<dbReference type="InterPro" id="IPR038390">
    <property type="entry name" value="Metal_Tscrpt_repr_sf"/>
</dbReference>
<reference evidence="2 3" key="1">
    <citation type="submission" date="2023-07" db="EMBL/GenBank/DDBJ databases">
        <title>Genomic Encyclopedia of Type Strains, Phase IV (KMG-IV): sequencing the most valuable type-strain genomes for metagenomic binning, comparative biology and taxonomic classification.</title>
        <authorList>
            <person name="Goeker M."/>
        </authorList>
    </citation>
    <scope>NUCLEOTIDE SEQUENCE [LARGE SCALE GENOMIC DNA]</scope>
    <source>
        <strain evidence="2 3">DSM 5896</strain>
    </source>
</reference>